<evidence type="ECO:0000256" key="7">
    <source>
        <dbReference type="ARBA" id="ARBA00023136"/>
    </source>
</evidence>
<comment type="similarity">
    <text evidence="3">Belongs to the folate receptor family.</text>
</comment>
<evidence type="ECO:0000256" key="6">
    <source>
        <dbReference type="ARBA" id="ARBA00022989"/>
    </source>
</evidence>
<comment type="similarity">
    <text evidence="10">Belongs to the G-protein coupled receptor 1 family.</text>
</comment>
<evidence type="ECO:0000256" key="5">
    <source>
        <dbReference type="ARBA" id="ARBA00022729"/>
    </source>
</evidence>
<feature type="transmembrane region" description="Helical" evidence="11">
    <location>
        <begin position="57"/>
        <end position="76"/>
    </location>
</feature>
<feature type="transmembrane region" description="Helical" evidence="11">
    <location>
        <begin position="197"/>
        <end position="216"/>
    </location>
</feature>
<dbReference type="FunFam" id="1.20.1070.10:FF:000006">
    <property type="entry name" value="Olfactory receptor"/>
    <property type="match status" value="1"/>
</dbReference>
<dbReference type="STRING" id="8496.A0A151PFV0"/>
<dbReference type="InterPro" id="IPR018143">
    <property type="entry name" value="Folate_rcpt-like"/>
</dbReference>
<evidence type="ECO:0000313" key="14">
    <source>
        <dbReference type="Proteomes" id="UP000050525"/>
    </source>
</evidence>
<dbReference type="PANTHER" id="PTHR10517">
    <property type="entry name" value="FOLATE RECEPTOR"/>
    <property type="match status" value="1"/>
</dbReference>
<evidence type="ECO:0000256" key="2">
    <source>
        <dbReference type="ARBA" id="ARBA00004141"/>
    </source>
</evidence>
<dbReference type="EMBL" id="AKHW03000280">
    <property type="protein sequence ID" value="KYO47966.1"/>
    <property type="molecule type" value="Genomic_DNA"/>
</dbReference>
<keyword evidence="14" id="KW-1185">Reference proteome</keyword>
<evidence type="ECO:0000256" key="4">
    <source>
        <dbReference type="ARBA" id="ARBA00022692"/>
    </source>
</evidence>
<accession>A0A151PFV0</accession>
<dbReference type="GO" id="GO:0009897">
    <property type="term" value="C:external side of plasma membrane"/>
    <property type="evidence" value="ECO:0007669"/>
    <property type="project" value="TreeGrafter"/>
</dbReference>
<comment type="subcellular location">
    <subcellularLocation>
        <location evidence="2">Membrane</location>
        <topology evidence="2">Multi-pass membrane protein</topology>
    </subcellularLocation>
</comment>
<keyword evidence="10" id="KW-0297">G-protein coupled receptor</keyword>
<keyword evidence="4 10" id="KW-0812">Transmembrane</keyword>
<dbReference type="PROSITE" id="PS50262">
    <property type="entry name" value="G_PROTEIN_RECEP_F1_2"/>
    <property type="match status" value="1"/>
</dbReference>
<evidence type="ECO:0000256" key="9">
    <source>
        <dbReference type="ARBA" id="ARBA00023224"/>
    </source>
</evidence>
<dbReference type="SUPFAM" id="SSF81321">
    <property type="entry name" value="Family A G protein-coupled receptor-like"/>
    <property type="match status" value="1"/>
</dbReference>
<dbReference type="PROSITE" id="PS00237">
    <property type="entry name" value="G_PROTEIN_RECEP_F1_1"/>
    <property type="match status" value="1"/>
</dbReference>
<dbReference type="InterPro" id="IPR000276">
    <property type="entry name" value="GPCR_Rhodpsn"/>
</dbReference>
<evidence type="ECO:0000256" key="11">
    <source>
        <dbReference type="SAM" id="Phobius"/>
    </source>
</evidence>
<dbReference type="AlphaFoldDB" id="A0A151PFV0"/>
<name>A0A151PFV0_ALLMI</name>
<protein>
    <submittedName>
        <fullName evidence="13">Folate receptor alpha</fullName>
    </submittedName>
</protein>
<feature type="transmembrane region" description="Helical" evidence="11">
    <location>
        <begin position="484"/>
        <end position="507"/>
    </location>
</feature>
<dbReference type="GO" id="GO:0004984">
    <property type="term" value="F:olfactory receptor activity"/>
    <property type="evidence" value="ECO:0007669"/>
    <property type="project" value="InterPro"/>
</dbReference>
<evidence type="ECO:0000256" key="10">
    <source>
        <dbReference type="RuleBase" id="RU000688"/>
    </source>
</evidence>
<proteinExistence type="inferred from homology"/>
<dbReference type="eggNOG" id="KOG3656">
    <property type="taxonomic scope" value="Eukaryota"/>
</dbReference>
<keyword evidence="5" id="KW-0732">Signal</keyword>
<feature type="transmembrane region" description="Helical" evidence="11">
    <location>
        <begin position="16"/>
        <end position="45"/>
    </location>
</feature>
<dbReference type="Gene3D" id="1.20.1070.10">
    <property type="entry name" value="Rhodopsin 7-helix transmembrane proteins"/>
    <property type="match status" value="1"/>
</dbReference>
<dbReference type="GO" id="GO:0004930">
    <property type="term" value="F:G protein-coupled receptor activity"/>
    <property type="evidence" value="ECO:0007669"/>
    <property type="project" value="UniProtKB-KW"/>
</dbReference>
<dbReference type="CDD" id="cd15221">
    <property type="entry name" value="7tmA_OR52B-like"/>
    <property type="match status" value="1"/>
</dbReference>
<feature type="transmembrane region" description="Helical" evidence="11">
    <location>
        <begin position="96"/>
        <end position="119"/>
    </location>
</feature>
<keyword evidence="9 10" id="KW-0807">Transducer</keyword>
<evidence type="ECO:0000313" key="13">
    <source>
        <dbReference type="EMBL" id="KYO47966.1"/>
    </source>
</evidence>
<dbReference type="InterPro" id="IPR000725">
    <property type="entry name" value="Olfact_rcpt"/>
</dbReference>
<evidence type="ECO:0000256" key="1">
    <source>
        <dbReference type="ARBA" id="ARBA00002936"/>
    </source>
</evidence>
<feature type="transmembrane region" description="Helical" evidence="11">
    <location>
        <begin position="167"/>
        <end position="185"/>
    </location>
</feature>
<dbReference type="InterPro" id="IPR004269">
    <property type="entry name" value="Folate_rcpt"/>
</dbReference>
<dbReference type="Pfam" id="PF03024">
    <property type="entry name" value="Folate_rec"/>
    <property type="match status" value="1"/>
</dbReference>
<evidence type="ECO:0000259" key="12">
    <source>
        <dbReference type="PROSITE" id="PS50262"/>
    </source>
</evidence>
<comment type="function">
    <text evidence="1">Odorant receptor.</text>
</comment>
<dbReference type="Proteomes" id="UP000050525">
    <property type="component" value="Unassembled WGS sequence"/>
</dbReference>
<organism evidence="13 14">
    <name type="scientific">Alligator mississippiensis</name>
    <name type="common">American alligator</name>
    <dbReference type="NCBI Taxonomy" id="8496"/>
    <lineage>
        <taxon>Eukaryota</taxon>
        <taxon>Metazoa</taxon>
        <taxon>Chordata</taxon>
        <taxon>Craniata</taxon>
        <taxon>Vertebrata</taxon>
        <taxon>Euteleostomi</taxon>
        <taxon>Archelosauria</taxon>
        <taxon>Archosauria</taxon>
        <taxon>Crocodylia</taxon>
        <taxon>Alligatoridae</taxon>
        <taxon>Alligatorinae</taxon>
        <taxon>Alligator</taxon>
    </lineage>
</organism>
<keyword evidence="6 11" id="KW-1133">Transmembrane helix</keyword>
<dbReference type="PANTHER" id="PTHR10517:SF14">
    <property type="entry name" value="FOLATE RECEPTOR 1-RELATED"/>
    <property type="match status" value="1"/>
</dbReference>
<feature type="transmembrane region" description="Helical" evidence="11">
    <location>
        <begin position="715"/>
        <end position="737"/>
    </location>
</feature>
<keyword evidence="8" id="KW-1015">Disulfide bond</keyword>
<evidence type="ECO:0000256" key="3">
    <source>
        <dbReference type="ARBA" id="ARBA00007932"/>
    </source>
</evidence>
<keyword evidence="7 11" id="KW-0472">Membrane</keyword>
<reference evidence="13 14" key="1">
    <citation type="journal article" date="2012" name="Genome Biol.">
        <title>Sequencing three crocodilian genomes to illuminate the evolution of archosaurs and amniotes.</title>
        <authorList>
            <person name="St John J.A."/>
            <person name="Braun E.L."/>
            <person name="Isberg S.R."/>
            <person name="Miles L.G."/>
            <person name="Chong A.Y."/>
            <person name="Gongora J."/>
            <person name="Dalzell P."/>
            <person name="Moran C."/>
            <person name="Bed'hom B."/>
            <person name="Abzhanov A."/>
            <person name="Burgess S.C."/>
            <person name="Cooksey A.M."/>
            <person name="Castoe T.A."/>
            <person name="Crawford N.G."/>
            <person name="Densmore L.D."/>
            <person name="Drew J.C."/>
            <person name="Edwards S.V."/>
            <person name="Faircloth B.C."/>
            <person name="Fujita M.K."/>
            <person name="Greenwold M.J."/>
            <person name="Hoffmann F.G."/>
            <person name="Howard J.M."/>
            <person name="Iguchi T."/>
            <person name="Janes D.E."/>
            <person name="Khan S.Y."/>
            <person name="Kohno S."/>
            <person name="de Koning A.J."/>
            <person name="Lance S.L."/>
            <person name="McCarthy F.M."/>
            <person name="McCormack J.E."/>
            <person name="Merchant M.E."/>
            <person name="Peterson D.G."/>
            <person name="Pollock D.D."/>
            <person name="Pourmand N."/>
            <person name="Raney B.J."/>
            <person name="Roessler K.A."/>
            <person name="Sanford J.R."/>
            <person name="Sawyer R.H."/>
            <person name="Schmidt C.J."/>
            <person name="Triplett E.W."/>
            <person name="Tuberville T.D."/>
            <person name="Venegas-Anaya M."/>
            <person name="Howard J.T."/>
            <person name="Jarvis E.D."/>
            <person name="Guillette L.J.Jr."/>
            <person name="Glenn T.C."/>
            <person name="Green R.E."/>
            <person name="Ray D.A."/>
        </authorList>
    </citation>
    <scope>NUCLEOTIDE SEQUENCE [LARGE SCALE GENOMIC DNA]</scope>
    <source>
        <strain evidence="13">KSC_2009_1</strain>
    </source>
</reference>
<keyword evidence="10 13" id="KW-0675">Receptor</keyword>
<dbReference type="Pfam" id="PF13853">
    <property type="entry name" value="7tm_4"/>
    <property type="match status" value="1"/>
</dbReference>
<gene>
    <name evidence="13" type="primary">FOLR1</name>
    <name evidence="13" type="ORF">Y1Q_0012764</name>
</gene>
<dbReference type="InterPro" id="IPR017452">
    <property type="entry name" value="GPCR_Rhodpsn_7TM"/>
</dbReference>
<feature type="domain" description="G-protein coupled receptors family 1 profile" evidence="12">
    <location>
        <begin position="1"/>
        <end position="248"/>
    </location>
</feature>
<dbReference type="PRINTS" id="PR00237">
    <property type="entry name" value="GPCRRHODOPSN"/>
</dbReference>
<comment type="caution">
    <text evidence="13">The sequence shown here is derived from an EMBL/GenBank/DDBJ whole genome shotgun (WGS) entry which is preliminary data.</text>
</comment>
<feature type="transmembrane region" description="Helical" evidence="11">
    <location>
        <begin position="228"/>
        <end position="248"/>
    </location>
</feature>
<evidence type="ECO:0000256" key="8">
    <source>
        <dbReference type="ARBA" id="ARBA00023157"/>
    </source>
</evidence>
<sequence length="738" mass="83566">MLFVILSEKSLHEPMYIFLSLLAISDLILSSTTAPKMLLILWFNAGKITFEACLTQMFFVHSVFSFESGVLLAMAFDRYVAICTPLRYTTILTNQVIGKIGAADLMRSVCIVLPFIFLLKRLPYCGHTVLPHTYCEHMGIARLACADITVNVVYGLTVALLAMGLDIILIAASYALILQAIFRLPSKDARLKALSTCGSHLCVIVIFYLPAFFSFLTHRFGHNIPRHIHIILANLYVLVPPMLNPIIYGVKTKQIWEKCTPWKVNACYTGNTSTEAHRDQSYLYRFNWNHCRVMPHKCKHHFIQDTCLYKCPPNLGPWIVKTDSSWRQERILHVPLCKEDCEEWGEDCKDYVTCKENWHKGWNWATGMNHCPWGTVCRPFKQVFLRAADLRKKIWSDSYKYTTAPRGSGRCMQMWFDPAQGNPNVAVAKYYSWDGRAAADMARKPVVGASSSLPASLPILLPPALLALIFLNFAGSLWPREMAAQWVLLGLWAACVASPGEASLLNICMDAKHHKAKPGPEGELHGQCTPWKANACCTGNTSTEAHQDQSYLYRFNWNHCGVMPRKCKRHFIQDTCLYECSPNLGPWIVKTDSSWRRERILHVPLCKEDCEEWWEDCKDYVTCKENWHKGWNWATGTNHCPWGTVCRPFKQVFPRAADLCEKIWSDSYKYTTAPRGSGRCIQMWFNPAQGNPNVAVAKYYSWGGRAAADMAKKPVVGASSSLPATLLILLPPALLALI</sequence>
<dbReference type="PRINTS" id="PR00245">
    <property type="entry name" value="OLFACTORYR"/>
</dbReference>